<keyword evidence="4" id="KW-1185">Reference proteome</keyword>
<protein>
    <recommendedName>
        <fullName evidence="2">DUF4057 domain-containing protein</fullName>
    </recommendedName>
</protein>
<dbReference type="Pfam" id="PF13266">
    <property type="entry name" value="DUF4057"/>
    <property type="match status" value="1"/>
</dbReference>
<dbReference type="InterPro" id="IPR025131">
    <property type="entry name" value="DUF4057"/>
</dbReference>
<name>A0ABS8TCH7_DATST</name>
<proteinExistence type="predicted"/>
<organism evidence="3 4">
    <name type="scientific">Datura stramonium</name>
    <name type="common">Jimsonweed</name>
    <name type="synonym">Common thornapple</name>
    <dbReference type="NCBI Taxonomy" id="4076"/>
    <lineage>
        <taxon>Eukaryota</taxon>
        <taxon>Viridiplantae</taxon>
        <taxon>Streptophyta</taxon>
        <taxon>Embryophyta</taxon>
        <taxon>Tracheophyta</taxon>
        <taxon>Spermatophyta</taxon>
        <taxon>Magnoliopsida</taxon>
        <taxon>eudicotyledons</taxon>
        <taxon>Gunneridae</taxon>
        <taxon>Pentapetalae</taxon>
        <taxon>asterids</taxon>
        <taxon>lamiids</taxon>
        <taxon>Solanales</taxon>
        <taxon>Solanaceae</taxon>
        <taxon>Solanoideae</taxon>
        <taxon>Datureae</taxon>
        <taxon>Datura</taxon>
    </lineage>
</organism>
<feature type="region of interest" description="Disordered" evidence="1">
    <location>
        <begin position="204"/>
        <end position="237"/>
    </location>
</feature>
<evidence type="ECO:0000259" key="2">
    <source>
        <dbReference type="Pfam" id="PF13266"/>
    </source>
</evidence>
<dbReference type="PANTHER" id="PTHR31132:SF21">
    <property type="entry name" value="DUF4057 DOMAIN-CONTAINING PROTEIN"/>
    <property type="match status" value="1"/>
</dbReference>
<dbReference type="Proteomes" id="UP000823775">
    <property type="component" value="Unassembled WGS sequence"/>
</dbReference>
<evidence type="ECO:0000313" key="3">
    <source>
        <dbReference type="EMBL" id="MCD7468705.1"/>
    </source>
</evidence>
<dbReference type="PANTHER" id="PTHR31132">
    <property type="entry name" value="N-LYSINE METHYLTRANSFERASE"/>
    <property type="match status" value="1"/>
</dbReference>
<feature type="compositionally biased region" description="Polar residues" evidence="1">
    <location>
        <begin position="163"/>
        <end position="179"/>
    </location>
</feature>
<evidence type="ECO:0000313" key="4">
    <source>
        <dbReference type="Proteomes" id="UP000823775"/>
    </source>
</evidence>
<reference evidence="3 4" key="1">
    <citation type="journal article" date="2021" name="BMC Genomics">
        <title>Datura genome reveals duplications of psychoactive alkaloid biosynthetic genes and high mutation rate following tissue culture.</title>
        <authorList>
            <person name="Rajewski A."/>
            <person name="Carter-House D."/>
            <person name="Stajich J."/>
            <person name="Litt A."/>
        </authorList>
    </citation>
    <scope>NUCLEOTIDE SEQUENCE [LARGE SCALE GENOMIC DNA]</scope>
    <source>
        <strain evidence="3">AR-01</strain>
    </source>
</reference>
<accession>A0ABS8TCH7</accession>
<dbReference type="EMBL" id="JACEIK010001365">
    <property type="protein sequence ID" value="MCD7468705.1"/>
    <property type="molecule type" value="Genomic_DNA"/>
</dbReference>
<feature type="compositionally biased region" description="Polar residues" evidence="1">
    <location>
        <begin position="1"/>
        <end position="13"/>
    </location>
</feature>
<gene>
    <name evidence="3" type="ORF">HAX54_007122</name>
</gene>
<feature type="domain" description="DUF4057" evidence="2">
    <location>
        <begin position="82"/>
        <end position="258"/>
    </location>
</feature>
<sequence>MEKSTPVRNSRTCTADLLSWSTEAPPPSSPSRSRHPSQGISKVLFGGQITDEKAESLYKRRPSSGYKLKEMSGSNVFSAGGEDVAPKFGTVNEVAKQQELSGNQESKIDSKVKRQLSVAKRKELSGSDIFGPPLEVPPRSLTVARSLEPEESKDIGEPAPRTVRTSVKVSNPAGGQSSIFFGGEPVVRPVKKIHNQKFVELTGNDIFKGDTPPAPSEKSLSRSKLREMSGSGIFSDGKVESRVCYGGVRKPPGGDSSIRLF</sequence>
<comment type="caution">
    <text evidence="3">The sequence shown here is derived from an EMBL/GenBank/DDBJ whole genome shotgun (WGS) entry which is preliminary data.</text>
</comment>
<feature type="region of interest" description="Disordered" evidence="1">
    <location>
        <begin position="1"/>
        <end position="48"/>
    </location>
</feature>
<evidence type="ECO:0000256" key="1">
    <source>
        <dbReference type="SAM" id="MobiDB-lite"/>
    </source>
</evidence>
<feature type="compositionally biased region" description="Basic and acidic residues" evidence="1">
    <location>
        <begin position="147"/>
        <end position="156"/>
    </location>
</feature>
<feature type="region of interest" description="Disordered" evidence="1">
    <location>
        <begin position="145"/>
        <end position="181"/>
    </location>
</feature>